<dbReference type="SUPFAM" id="SSF54211">
    <property type="entry name" value="Ribosomal protein S5 domain 2-like"/>
    <property type="match status" value="1"/>
</dbReference>
<comment type="similarity">
    <text evidence="1 4">Belongs to the universal ribosomal protein uS9 family.</text>
</comment>
<dbReference type="InterPro" id="IPR020574">
    <property type="entry name" value="Ribosomal_uS9_CS"/>
</dbReference>
<dbReference type="GO" id="GO:0003735">
    <property type="term" value="F:structural constituent of ribosome"/>
    <property type="evidence" value="ECO:0007669"/>
    <property type="project" value="InterPro"/>
</dbReference>
<evidence type="ECO:0000256" key="3">
    <source>
        <dbReference type="ARBA" id="ARBA00023274"/>
    </source>
</evidence>
<dbReference type="InterPro" id="IPR023035">
    <property type="entry name" value="Ribosomal_uS9_bac/plastid"/>
</dbReference>
<dbReference type="HAMAP" id="MF_00532_B">
    <property type="entry name" value="Ribosomal_uS9_B"/>
    <property type="match status" value="1"/>
</dbReference>
<evidence type="ECO:0000256" key="4">
    <source>
        <dbReference type="RuleBase" id="RU003815"/>
    </source>
</evidence>
<keyword evidence="5" id="KW-0934">Plastid</keyword>
<dbReference type="PANTHER" id="PTHR21569">
    <property type="entry name" value="RIBOSOMAL PROTEIN S9"/>
    <property type="match status" value="1"/>
</dbReference>
<dbReference type="PROSITE" id="PS00360">
    <property type="entry name" value="RIBOSOMAL_S9"/>
    <property type="match status" value="1"/>
</dbReference>
<dbReference type="AlphaFoldDB" id="A0A679CAG4"/>
<dbReference type="GO" id="GO:0015935">
    <property type="term" value="C:small ribosomal subunit"/>
    <property type="evidence" value="ECO:0007669"/>
    <property type="project" value="UniProtKB-ARBA"/>
</dbReference>
<dbReference type="Pfam" id="PF00380">
    <property type="entry name" value="Ribosomal_S9"/>
    <property type="match status" value="1"/>
</dbReference>
<dbReference type="InterPro" id="IPR020568">
    <property type="entry name" value="Ribosomal_Su5_D2-typ_SF"/>
</dbReference>
<geneLocation type="plastid" evidence="5"/>
<dbReference type="InterPro" id="IPR000754">
    <property type="entry name" value="Ribosomal_uS9"/>
</dbReference>
<dbReference type="GO" id="GO:0003723">
    <property type="term" value="F:RNA binding"/>
    <property type="evidence" value="ECO:0007669"/>
    <property type="project" value="TreeGrafter"/>
</dbReference>
<accession>A0A679CAG4</accession>
<organism evidence="5">
    <name type="scientific">Cryptomonas sp. CCAC 1634B</name>
    <dbReference type="NCBI Taxonomy" id="2051848"/>
    <lineage>
        <taxon>Eukaryota</taxon>
        <taxon>Cryptophyceae</taxon>
        <taxon>Cryptomonadales</taxon>
        <taxon>Cryptomonadaceae</taxon>
        <taxon>Cryptomonas</taxon>
    </lineage>
</organism>
<evidence type="ECO:0000256" key="2">
    <source>
        <dbReference type="ARBA" id="ARBA00022980"/>
    </source>
</evidence>
<sequence length="131" mass="14340">MNLSSYFGVGHKKTSIARVTVKLGSGKLFLNGFDAKQYLQFNAVCFQTLMAPLNTLGLDGIYDVAAKVEGGGVVSQSKAVQLGLARALCSINTGYRIALKYEGFLTRISKVKERKKYGLKKARKAPQFSKR</sequence>
<dbReference type="FunFam" id="3.30.230.10:FF:000001">
    <property type="entry name" value="30S ribosomal protein S9"/>
    <property type="match status" value="1"/>
</dbReference>
<proteinExistence type="inferred from homology"/>
<dbReference type="GO" id="GO:0005737">
    <property type="term" value="C:cytoplasm"/>
    <property type="evidence" value="ECO:0007669"/>
    <property type="project" value="UniProtKB-ARBA"/>
</dbReference>
<keyword evidence="3 4" id="KW-0687">Ribonucleoprotein</keyword>
<dbReference type="NCBIfam" id="NF001099">
    <property type="entry name" value="PRK00132.1"/>
    <property type="match status" value="1"/>
</dbReference>
<gene>
    <name evidence="5" type="primary">rps9</name>
    <name evidence="5" type="ORF">CryM1634B_p051</name>
</gene>
<dbReference type="PANTHER" id="PTHR21569:SF1">
    <property type="entry name" value="SMALL RIBOSOMAL SUBUNIT PROTEIN US9M"/>
    <property type="match status" value="1"/>
</dbReference>
<protein>
    <submittedName>
        <fullName evidence="5">Ribosomal protein S9</fullName>
    </submittedName>
</protein>
<keyword evidence="2 4" id="KW-0689">Ribosomal protein</keyword>
<dbReference type="GO" id="GO:0006412">
    <property type="term" value="P:translation"/>
    <property type="evidence" value="ECO:0007669"/>
    <property type="project" value="InterPro"/>
</dbReference>
<dbReference type="EMBL" id="LC484193">
    <property type="protein sequence ID" value="BBK20483.1"/>
    <property type="molecule type" value="Genomic_DNA"/>
</dbReference>
<name>A0A679CAG4_9CRYP</name>
<dbReference type="Gene3D" id="3.30.230.10">
    <property type="match status" value="1"/>
</dbReference>
<evidence type="ECO:0000256" key="1">
    <source>
        <dbReference type="ARBA" id="ARBA00005251"/>
    </source>
</evidence>
<reference evidence="5" key="1">
    <citation type="journal article" date="2020" name="Genome Biol. Evol.">
        <title>Comparative plastid genomics of Cryptomonas species reveals fine-scale genomic responses to loss of photosynthesis.</title>
        <authorList>
            <person name="Tanifuji G."/>
            <person name="Kamikawa R."/>
            <person name="Moore C.E."/>
            <person name="Mills T."/>
            <person name="Onodera N.T."/>
            <person name="Kashiyama Y."/>
            <person name="Archibald J.M."/>
            <person name="Inagaki Y."/>
            <person name="Hashimoto T."/>
        </authorList>
    </citation>
    <scope>NUCLEOTIDE SEQUENCE</scope>
    <source>
        <strain evidence="5">CCAC 1634 B</strain>
    </source>
</reference>
<evidence type="ECO:0000313" key="5">
    <source>
        <dbReference type="EMBL" id="BBK20483.1"/>
    </source>
</evidence>
<dbReference type="InterPro" id="IPR014721">
    <property type="entry name" value="Ribsml_uS5_D2-typ_fold_subgr"/>
</dbReference>